<sequence length="327" mass="36448">MITIKDIAEMANVSRSTVSRVLNNSGYVSEDARKRVEQVIKDTGYVPSTNAKALRTKKSKVIGVILPTIQTETPSRIVTGLGRELSKHGYQILLANTDHQKEKEMEYLQVLKIHQVDGIVLLATNTDKKLIEAIKKLNIPVVVVGQEVEGLLCVTYDDYQSARELTKYFIDKGHRKIAFIGVDESDRAVGYERKRGYLDEMAANGLSVEQSWVQKGVFNIHSGYEAMQKILETNNKPTATLAVTDRLAIGAMSYLREVGFNIPTDMAISGIGNSEMSQHLNPPLTTIDYENEKAGEEVAKQLLASMDSQQVAKKIVMDYRLIIRESV</sequence>
<evidence type="ECO:0000256" key="2">
    <source>
        <dbReference type="ARBA" id="ARBA00023125"/>
    </source>
</evidence>
<protein>
    <submittedName>
        <fullName evidence="6">LacI family DNA-binding transcriptional regulator</fullName>
    </submittedName>
</protein>
<dbReference type="SMART" id="SM00354">
    <property type="entry name" value="HTH_LACI"/>
    <property type="match status" value="1"/>
</dbReference>
<dbReference type="PANTHER" id="PTHR30146:SF146">
    <property type="entry name" value="HTH-TYPE TRANSCRIPTIONAL REGULATOR TRER"/>
    <property type="match status" value="1"/>
</dbReference>
<feature type="domain" description="HTH cro/C1-type" evidence="5">
    <location>
        <begin position="2"/>
        <end position="46"/>
    </location>
</feature>
<dbReference type="CDD" id="cd01392">
    <property type="entry name" value="HTH_LacI"/>
    <property type="match status" value="1"/>
</dbReference>
<accession>A0ABW4HUM0</accession>
<feature type="domain" description="HTH lacI-type" evidence="4">
    <location>
        <begin position="2"/>
        <end position="56"/>
    </location>
</feature>
<reference evidence="7" key="1">
    <citation type="journal article" date="2019" name="Int. J. Syst. Evol. Microbiol.">
        <title>The Global Catalogue of Microorganisms (GCM) 10K type strain sequencing project: providing services to taxonomists for standard genome sequencing and annotation.</title>
        <authorList>
            <consortium name="The Broad Institute Genomics Platform"/>
            <consortium name="The Broad Institute Genome Sequencing Center for Infectious Disease"/>
            <person name="Wu L."/>
            <person name="Ma J."/>
        </authorList>
    </citation>
    <scope>NUCLEOTIDE SEQUENCE [LARGE SCALE GENOMIC DNA]</scope>
    <source>
        <strain evidence="7">CGMCC 1.12376</strain>
    </source>
</reference>
<dbReference type="PRINTS" id="PR00036">
    <property type="entry name" value="HTHLACI"/>
</dbReference>
<dbReference type="Gene3D" id="3.40.50.2300">
    <property type="match status" value="2"/>
</dbReference>
<evidence type="ECO:0000313" key="6">
    <source>
        <dbReference type="EMBL" id="MFD1609329.1"/>
    </source>
</evidence>
<organism evidence="6 7">
    <name type="scientific">Oceanobacillus luteolus</name>
    <dbReference type="NCBI Taxonomy" id="1274358"/>
    <lineage>
        <taxon>Bacteria</taxon>
        <taxon>Bacillati</taxon>
        <taxon>Bacillota</taxon>
        <taxon>Bacilli</taxon>
        <taxon>Bacillales</taxon>
        <taxon>Bacillaceae</taxon>
        <taxon>Oceanobacillus</taxon>
    </lineage>
</organism>
<dbReference type="InterPro" id="IPR028082">
    <property type="entry name" value="Peripla_BP_I"/>
</dbReference>
<dbReference type="EMBL" id="JBHUDE010000154">
    <property type="protein sequence ID" value="MFD1609329.1"/>
    <property type="molecule type" value="Genomic_DNA"/>
</dbReference>
<dbReference type="RefSeq" id="WP_251515631.1">
    <property type="nucleotide sequence ID" value="NZ_JAMBON010000027.1"/>
</dbReference>
<evidence type="ECO:0000256" key="3">
    <source>
        <dbReference type="ARBA" id="ARBA00023163"/>
    </source>
</evidence>
<dbReference type="Pfam" id="PF00356">
    <property type="entry name" value="LacI"/>
    <property type="match status" value="1"/>
</dbReference>
<gene>
    <name evidence="6" type="ORF">ACFSBH_17060</name>
</gene>
<keyword evidence="1" id="KW-0805">Transcription regulation</keyword>
<evidence type="ECO:0000313" key="7">
    <source>
        <dbReference type="Proteomes" id="UP001597221"/>
    </source>
</evidence>
<dbReference type="InterPro" id="IPR046335">
    <property type="entry name" value="LacI/GalR-like_sensor"/>
</dbReference>
<dbReference type="PROSITE" id="PS50932">
    <property type="entry name" value="HTH_LACI_2"/>
    <property type="match status" value="1"/>
</dbReference>
<dbReference type="InterPro" id="IPR000843">
    <property type="entry name" value="HTH_LacI"/>
</dbReference>
<dbReference type="SUPFAM" id="SSF47413">
    <property type="entry name" value="lambda repressor-like DNA-binding domains"/>
    <property type="match status" value="1"/>
</dbReference>
<dbReference type="Gene3D" id="1.10.260.40">
    <property type="entry name" value="lambda repressor-like DNA-binding domains"/>
    <property type="match status" value="1"/>
</dbReference>
<evidence type="ECO:0000259" key="4">
    <source>
        <dbReference type="PROSITE" id="PS50932"/>
    </source>
</evidence>
<dbReference type="InterPro" id="IPR001387">
    <property type="entry name" value="Cro/C1-type_HTH"/>
</dbReference>
<keyword evidence="2 6" id="KW-0238">DNA-binding</keyword>
<dbReference type="Proteomes" id="UP001597221">
    <property type="component" value="Unassembled WGS sequence"/>
</dbReference>
<comment type="caution">
    <text evidence="6">The sequence shown here is derived from an EMBL/GenBank/DDBJ whole genome shotgun (WGS) entry which is preliminary data.</text>
</comment>
<dbReference type="InterPro" id="IPR010982">
    <property type="entry name" value="Lambda_DNA-bd_dom_sf"/>
</dbReference>
<keyword evidence="7" id="KW-1185">Reference proteome</keyword>
<name>A0ABW4HUM0_9BACI</name>
<keyword evidence="3" id="KW-0804">Transcription</keyword>
<dbReference type="PROSITE" id="PS00356">
    <property type="entry name" value="HTH_LACI_1"/>
    <property type="match status" value="1"/>
</dbReference>
<dbReference type="PANTHER" id="PTHR30146">
    <property type="entry name" value="LACI-RELATED TRANSCRIPTIONAL REPRESSOR"/>
    <property type="match status" value="1"/>
</dbReference>
<dbReference type="SUPFAM" id="SSF53822">
    <property type="entry name" value="Periplasmic binding protein-like I"/>
    <property type="match status" value="1"/>
</dbReference>
<dbReference type="GO" id="GO:0003677">
    <property type="term" value="F:DNA binding"/>
    <property type="evidence" value="ECO:0007669"/>
    <property type="project" value="UniProtKB-KW"/>
</dbReference>
<evidence type="ECO:0000256" key="1">
    <source>
        <dbReference type="ARBA" id="ARBA00023015"/>
    </source>
</evidence>
<dbReference type="PROSITE" id="PS50943">
    <property type="entry name" value="HTH_CROC1"/>
    <property type="match status" value="1"/>
</dbReference>
<dbReference type="CDD" id="cd01542">
    <property type="entry name" value="PBP1_TreR-like"/>
    <property type="match status" value="1"/>
</dbReference>
<proteinExistence type="predicted"/>
<evidence type="ECO:0000259" key="5">
    <source>
        <dbReference type="PROSITE" id="PS50943"/>
    </source>
</evidence>
<dbReference type="Pfam" id="PF13377">
    <property type="entry name" value="Peripla_BP_3"/>
    <property type="match status" value="1"/>
</dbReference>